<protein>
    <submittedName>
        <fullName evidence="1">Uncharacterized protein</fullName>
    </submittedName>
</protein>
<accession>A0ACB7P3E3</accession>
<name>A0ACB7P3E3_9PEZI</name>
<reference evidence="1 2" key="1">
    <citation type="journal article" date="2021" name="Nat. Commun.">
        <title>Genetic determinants of endophytism in the Arabidopsis root mycobiome.</title>
        <authorList>
            <person name="Mesny F."/>
            <person name="Miyauchi S."/>
            <person name="Thiergart T."/>
            <person name="Pickel B."/>
            <person name="Atanasova L."/>
            <person name="Karlsson M."/>
            <person name="Huettel B."/>
            <person name="Barry K.W."/>
            <person name="Haridas S."/>
            <person name="Chen C."/>
            <person name="Bauer D."/>
            <person name="Andreopoulos W."/>
            <person name="Pangilinan J."/>
            <person name="LaButti K."/>
            <person name="Riley R."/>
            <person name="Lipzen A."/>
            <person name="Clum A."/>
            <person name="Drula E."/>
            <person name="Henrissat B."/>
            <person name="Kohler A."/>
            <person name="Grigoriev I.V."/>
            <person name="Martin F.M."/>
            <person name="Hacquard S."/>
        </authorList>
    </citation>
    <scope>NUCLEOTIDE SEQUENCE [LARGE SCALE GENOMIC DNA]</scope>
    <source>
        <strain evidence="1 2">MPI-SDFR-AT-0079</strain>
    </source>
</reference>
<organism evidence="1 2">
    <name type="scientific">Chaetomium tenue</name>
    <dbReference type="NCBI Taxonomy" id="1854479"/>
    <lineage>
        <taxon>Eukaryota</taxon>
        <taxon>Fungi</taxon>
        <taxon>Dikarya</taxon>
        <taxon>Ascomycota</taxon>
        <taxon>Pezizomycotina</taxon>
        <taxon>Sordariomycetes</taxon>
        <taxon>Sordariomycetidae</taxon>
        <taxon>Sordariales</taxon>
        <taxon>Chaetomiaceae</taxon>
        <taxon>Chaetomium</taxon>
    </lineage>
</organism>
<evidence type="ECO:0000313" key="1">
    <source>
        <dbReference type="EMBL" id="KAH6627715.1"/>
    </source>
</evidence>
<gene>
    <name evidence="1" type="ORF">F5144DRAFT_613547</name>
</gene>
<proteinExistence type="predicted"/>
<evidence type="ECO:0000313" key="2">
    <source>
        <dbReference type="Proteomes" id="UP000724584"/>
    </source>
</evidence>
<keyword evidence="2" id="KW-1185">Reference proteome</keyword>
<sequence length="112" mass="12562">MDGVFPGVRKHQSAGSSMNDTSAQPYRQVTRPWASRRPTQCVVNVSNDQEMTTMDRWVSQNIKDEMWNHIYGVYGAYGQQDGVGVVEGGTVRSEEAVQGSETVLSRQWIKSH</sequence>
<dbReference type="EMBL" id="JAGIZQ010000005">
    <property type="protein sequence ID" value="KAH6627715.1"/>
    <property type="molecule type" value="Genomic_DNA"/>
</dbReference>
<dbReference type="Proteomes" id="UP000724584">
    <property type="component" value="Unassembled WGS sequence"/>
</dbReference>
<comment type="caution">
    <text evidence="1">The sequence shown here is derived from an EMBL/GenBank/DDBJ whole genome shotgun (WGS) entry which is preliminary data.</text>
</comment>